<dbReference type="EMBL" id="KB870810">
    <property type="protein sequence ID" value="EOA21997.1"/>
    <property type="molecule type" value="Genomic_DNA"/>
</dbReference>
<organism evidence="1 2">
    <name type="scientific">Capsella rubella</name>
    <dbReference type="NCBI Taxonomy" id="81985"/>
    <lineage>
        <taxon>Eukaryota</taxon>
        <taxon>Viridiplantae</taxon>
        <taxon>Streptophyta</taxon>
        <taxon>Embryophyta</taxon>
        <taxon>Tracheophyta</taxon>
        <taxon>Spermatophyta</taxon>
        <taxon>Magnoliopsida</taxon>
        <taxon>eudicotyledons</taxon>
        <taxon>Gunneridae</taxon>
        <taxon>Pentapetalae</taxon>
        <taxon>rosids</taxon>
        <taxon>malvids</taxon>
        <taxon>Brassicales</taxon>
        <taxon>Brassicaceae</taxon>
        <taxon>Camelineae</taxon>
        <taxon>Capsella</taxon>
    </lineage>
</organism>
<dbReference type="SUPFAM" id="SSF52047">
    <property type="entry name" value="RNI-like"/>
    <property type="match status" value="1"/>
</dbReference>
<dbReference type="InterPro" id="IPR032675">
    <property type="entry name" value="LRR_dom_sf"/>
</dbReference>
<dbReference type="InterPro" id="IPR036047">
    <property type="entry name" value="F-box-like_dom_sf"/>
</dbReference>
<sequence length="448" mass="49699">MDPPNSKRPCHAPSVTSSIEFPCSLPTAPGFNQSNIDMTISSFLSLSDLPLFSSPLSMGCSFDRVLDKVIPSAVGTSHDEFKQDRFLDHTLQLASLLYKSTERCIRKRATLQNSISWPLLPELTIKVFSMLDTKSLIQASACCTMFNKCATDRVCYSHIDLTTAAKHVDNGVVCIMIHRAGKELRSLKLGSISPSAGYISLLTRSCLAPLTFNHGFAGGHLRSLHLYYLRSMDVESLSTVLSACLNLTDLKIVGFVPLEQLELLTRNCRLIKHLFIEIYSSAGRITDSSLLKFVDNCANLISLSLLCFLLNDTIAQKLVRGFRQLKYINLSRSLEISGCFLRGLGLSCKDSPLETLILRNCYNLEEREVLLFLNSLLAGDFKSIRLIDVSNRQGLVCDGDSRTSEPRFPIEELKKQRPNVTFVAVFEPQPSLLSSSSGEVYSDGTSSW</sequence>
<name>R0FI26_9BRAS</name>
<dbReference type="PANTHER" id="PTHR16134">
    <property type="entry name" value="F-BOX/TPR REPEAT PROTEIN POF3"/>
    <property type="match status" value="1"/>
</dbReference>
<accession>R0FI26</accession>
<dbReference type="Gene3D" id="3.80.10.10">
    <property type="entry name" value="Ribonuclease Inhibitor"/>
    <property type="match status" value="1"/>
</dbReference>
<gene>
    <name evidence="1" type="ORF">CARUB_v10002508mg</name>
</gene>
<dbReference type="SUPFAM" id="SSF81383">
    <property type="entry name" value="F-box domain"/>
    <property type="match status" value="1"/>
</dbReference>
<dbReference type="GO" id="GO:0031146">
    <property type="term" value="P:SCF-dependent proteasomal ubiquitin-dependent protein catabolic process"/>
    <property type="evidence" value="ECO:0007669"/>
    <property type="project" value="TreeGrafter"/>
</dbReference>
<evidence type="ECO:0000313" key="2">
    <source>
        <dbReference type="Proteomes" id="UP000029121"/>
    </source>
</evidence>
<dbReference type="KEGG" id="crb:17881158"/>
<dbReference type="GO" id="GO:0019005">
    <property type="term" value="C:SCF ubiquitin ligase complex"/>
    <property type="evidence" value="ECO:0007669"/>
    <property type="project" value="TreeGrafter"/>
</dbReference>
<proteinExistence type="predicted"/>
<protein>
    <recommendedName>
        <fullName evidence="3">F-box domain-containing protein</fullName>
    </recommendedName>
</protein>
<dbReference type="Proteomes" id="UP000029121">
    <property type="component" value="Unassembled WGS sequence"/>
</dbReference>
<keyword evidence="2" id="KW-1185">Reference proteome</keyword>
<evidence type="ECO:0008006" key="3">
    <source>
        <dbReference type="Google" id="ProtNLM"/>
    </source>
</evidence>
<dbReference type="AlphaFoldDB" id="R0FI26"/>
<dbReference type="PANTHER" id="PTHR16134:SF73">
    <property type="entry name" value="F-BOX DOMAIN-CONTAINING PROTEIN"/>
    <property type="match status" value="1"/>
</dbReference>
<feature type="non-terminal residue" evidence="1">
    <location>
        <position position="448"/>
    </location>
</feature>
<dbReference type="eggNOG" id="KOG4341">
    <property type="taxonomic scope" value="Eukaryota"/>
</dbReference>
<dbReference type="OrthoDB" id="10257471at2759"/>
<reference evidence="2" key="1">
    <citation type="journal article" date="2013" name="Nat. Genet.">
        <title>The Capsella rubella genome and the genomic consequences of rapid mating system evolution.</title>
        <authorList>
            <person name="Slotte T."/>
            <person name="Hazzouri K.M."/>
            <person name="Agren J.A."/>
            <person name="Koenig D."/>
            <person name="Maumus F."/>
            <person name="Guo Y.L."/>
            <person name="Steige K."/>
            <person name="Platts A.E."/>
            <person name="Escobar J.S."/>
            <person name="Newman L.K."/>
            <person name="Wang W."/>
            <person name="Mandakova T."/>
            <person name="Vello E."/>
            <person name="Smith L.M."/>
            <person name="Henz S.R."/>
            <person name="Steffen J."/>
            <person name="Takuno S."/>
            <person name="Brandvain Y."/>
            <person name="Coop G."/>
            <person name="Andolfatto P."/>
            <person name="Hu T.T."/>
            <person name="Blanchette M."/>
            <person name="Clark R.M."/>
            <person name="Quesneville H."/>
            <person name="Nordborg M."/>
            <person name="Gaut B.S."/>
            <person name="Lysak M.A."/>
            <person name="Jenkins J."/>
            <person name="Grimwood J."/>
            <person name="Chapman J."/>
            <person name="Prochnik S."/>
            <person name="Shu S."/>
            <person name="Rokhsar D."/>
            <person name="Schmutz J."/>
            <person name="Weigel D."/>
            <person name="Wright S.I."/>
        </authorList>
    </citation>
    <scope>NUCLEOTIDE SEQUENCE [LARGE SCALE GENOMIC DNA]</scope>
    <source>
        <strain evidence="2">cv. Monte Gargano</strain>
    </source>
</reference>
<dbReference type="STRING" id="81985.R0FI26"/>
<evidence type="ECO:0000313" key="1">
    <source>
        <dbReference type="EMBL" id="EOA21997.1"/>
    </source>
</evidence>